<dbReference type="InterPro" id="IPR027417">
    <property type="entry name" value="P-loop_NTPase"/>
</dbReference>
<evidence type="ECO:0000313" key="1">
    <source>
        <dbReference type="EMBL" id="GHG85078.1"/>
    </source>
</evidence>
<organism evidence="1 2">
    <name type="scientific">Pseudodonghicola xiamenensis</name>
    <dbReference type="NCBI Taxonomy" id="337702"/>
    <lineage>
        <taxon>Bacteria</taxon>
        <taxon>Pseudomonadati</taxon>
        <taxon>Pseudomonadota</taxon>
        <taxon>Alphaproteobacteria</taxon>
        <taxon>Rhodobacterales</taxon>
        <taxon>Paracoccaceae</taxon>
        <taxon>Pseudodonghicola</taxon>
    </lineage>
</organism>
<dbReference type="EMBL" id="BNAP01000003">
    <property type="protein sequence ID" value="GHG85078.1"/>
    <property type="molecule type" value="Genomic_DNA"/>
</dbReference>
<name>A0A8J3H4B4_9RHOB</name>
<gene>
    <name evidence="1" type="ORF">GCM10010961_11870</name>
</gene>
<keyword evidence="2" id="KW-1185">Reference proteome</keyword>
<dbReference type="Gene3D" id="3.40.50.300">
    <property type="entry name" value="P-loop containing nucleotide triphosphate hydrolases"/>
    <property type="match status" value="1"/>
</dbReference>
<protein>
    <recommendedName>
        <fullName evidence="3">Protein ImuA</fullName>
    </recommendedName>
</protein>
<accession>A0A8J3H4B4</accession>
<sequence length="196" mass="21018">MSRFPNPAFPLKANRVHEVCGPAATAFAGVCCAQGTGPLLWITESWRGKGLNPLGLTAFADPRRLLMVRAKDQTDTLASTEEALRAGAVDLVVIELSKPLSLTAGRRLQLAAEAGRTRGLCLIPEGMGSNATETRWQAMPLFDPEEGADSTLMRWSLTKNKSGTFGAWDVRWNHAARRLDVVSPAGQRPEPPGAAG</sequence>
<comment type="caution">
    <text evidence="1">The sequence shown here is derived from an EMBL/GenBank/DDBJ whole genome shotgun (WGS) entry which is preliminary data.</text>
</comment>
<evidence type="ECO:0008006" key="3">
    <source>
        <dbReference type="Google" id="ProtNLM"/>
    </source>
</evidence>
<reference evidence="1" key="2">
    <citation type="submission" date="2020-09" db="EMBL/GenBank/DDBJ databases">
        <authorList>
            <person name="Sun Q."/>
            <person name="Zhou Y."/>
        </authorList>
    </citation>
    <scope>NUCLEOTIDE SEQUENCE</scope>
    <source>
        <strain evidence="1">CGMCC 1.7081</strain>
    </source>
</reference>
<dbReference type="Proteomes" id="UP000611500">
    <property type="component" value="Unassembled WGS sequence"/>
</dbReference>
<dbReference type="RefSeq" id="WP_028092487.1">
    <property type="nucleotide sequence ID" value="NZ_BNAP01000003.1"/>
</dbReference>
<reference evidence="1" key="1">
    <citation type="journal article" date="2014" name="Int. J. Syst. Evol. Microbiol.">
        <title>Complete genome sequence of Corynebacterium casei LMG S-19264T (=DSM 44701T), isolated from a smear-ripened cheese.</title>
        <authorList>
            <consortium name="US DOE Joint Genome Institute (JGI-PGF)"/>
            <person name="Walter F."/>
            <person name="Albersmeier A."/>
            <person name="Kalinowski J."/>
            <person name="Ruckert C."/>
        </authorList>
    </citation>
    <scope>NUCLEOTIDE SEQUENCE</scope>
    <source>
        <strain evidence="1">CGMCC 1.7081</strain>
    </source>
</reference>
<proteinExistence type="predicted"/>
<dbReference type="AlphaFoldDB" id="A0A8J3H4B4"/>
<evidence type="ECO:0000313" key="2">
    <source>
        <dbReference type="Proteomes" id="UP000611500"/>
    </source>
</evidence>
<dbReference type="SUPFAM" id="SSF52540">
    <property type="entry name" value="P-loop containing nucleoside triphosphate hydrolases"/>
    <property type="match status" value="1"/>
</dbReference>